<evidence type="ECO:0000313" key="4">
    <source>
        <dbReference type="Proteomes" id="UP001195483"/>
    </source>
</evidence>
<organism evidence="3 4">
    <name type="scientific">Potamilus streckersoni</name>
    <dbReference type="NCBI Taxonomy" id="2493646"/>
    <lineage>
        <taxon>Eukaryota</taxon>
        <taxon>Metazoa</taxon>
        <taxon>Spiralia</taxon>
        <taxon>Lophotrochozoa</taxon>
        <taxon>Mollusca</taxon>
        <taxon>Bivalvia</taxon>
        <taxon>Autobranchia</taxon>
        <taxon>Heteroconchia</taxon>
        <taxon>Palaeoheterodonta</taxon>
        <taxon>Unionida</taxon>
        <taxon>Unionoidea</taxon>
        <taxon>Unionidae</taxon>
        <taxon>Ambleminae</taxon>
        <taxon>Lampsilini</taxon>
        <taxon>Potamilus</taxon>
    </lineage>
</organism>
<name>A0AAE0W1K4_9BIVA</name>
<reference evidence="3" key="2">
    <citation type="journal article" date="2021" name="Genome Biol. Evol.">
        <title>Developing a high-quality reference genome for a parasitic bivalve with doubly uniparental inheritance (Bivalvia: Unionida).</title>
        <authorList>
            <person name="Smith C.H."/>
        </authorList>
    </citation>
    <scope>NUCLEOTIDE SEQUENCE</scope>
    <source>
        <strain evidence="3">CHS0354</strain>
        <tissue evidence="3">Mantle</tissue>
    </source>
</reference>
<feature type="chain" id="PRO_5042157968" evidence="2">
    <location>
        <begin position="20"/>
        <end position="343"/>
    </location>
</feature>
<dbReference type="Proteomes" id="UP001195483">
    <property type="component" value="Unassembled WGS sequence"/>
</dbReference>
<keyword evidence="4" id="KW-1185">Reference proteome</keyword>
<keyword evidence="1" id="KW-1133">Transmembrane helix</keyword>
<dbReference type="EMBL" id="JAEAOA010001892">
    <property type="protein sequence ID" value="KAK3596910.1"/>
    <property type="molecule type" value="Genomic_DNA"/>
</dbReference>
<evidence type="ECO:0000313" key="3">
    <source>
        <dbReference type="EMBL" id="KAK3596910.1"/>
    </source>
</evidence>
<reference evidence="3" key="3">
    <citation type="submission" date="2023-05" db="EMBL/GenBank/DDBJ databases">
        <authorList>
            <person name="Smith C.H."/>
        </authorList>
    </citation>
    <scope>NUCLEOTIDE SEQUENCE</scope>
    <source>
        <strain evidence="3">CHS0354</strain>
        <tissue evidence="3">Mantle</tissue>
    </source>
</reference>
<keyword evidence="1" id="KW-0812">Transmembrane</keyword>
<reference evidence="3" key="1">
    <citation type="journal article" date="2021" name="Genome Biol. Evol.">
        <title>A High-Quality Reference Genome for a Parasitic Bivalve with Doubly Uniparental Inheritance (Bivalvia: Unionida).</title>
        <authorList>
            <person name="Smith C.H."/>
        </authorList>
    </citation>
    <scope>NUCLEOTIDE SEQUENCE</scope>
    <source>
        <strain evidence="3">CHS0354</strain>
    </source>
</reference>
<evidence type="ECO:0000256" key="1">
    <source>
        <dbReference type="SAM" id="Phobius"/>
    </source>
</evidence>
<keyword evidence="1" id="KW-0472">Membrane</keyword>
<comment type="caution">
    <text evidence="3">The sequence shown here is derived from an EMBL/GenBank/DDBJ whole genome shotgun (WGS) entry which is preliminary data.</text>
</comment>
<protein>
    <submittedName>
        <fullName evidence="3">Uncharacterized protein</fullName>
    </submittedName>
</protein>
<proteinExistence type="predicted"/>
<keyword evidence="2" id="KW-0732">Signal</keyword>
<dbReference type="AlphaFoldDB" id="A0AAE0W1K4"/>
<evidence type="ECO:0000256" key="2">
    <source>
        <dbReference type="SAM" id="SignalP"/>
    </source>
</evidence>
<gene>
    <name evidence="3" type="ORF">CHS0354_031689</name>
</gene>
<feature type="transmembrane region" description="Helical" evidence="1">
    <location>
        <begin position="260"/>
        <end position="286"/>
    </location>
</feature>
<accession>A0AAE0W1K4</accession>
<sequence length="343" mass="38477">MRPLLQILVKMWQMMFLSGLIFSAFCLQIHGGSFDGCMSNIILPQLVQRDKSYTVIFGEQFVSDDTLIEGWYMVPSGFQVSTNTSNMYIGSCGTYFPIWLNGSHPFITGDEVEVTACRKTFFHLCESPFPVKIRSCGSYYVYYLNSTQVNSAYCIGTHPSKAGDEVTTIACVRTFSALCDPSFEVRIKNCEYYYAYYLQNTTLNSAFCIERLEIHTTGISTVSSKTTLQNTSRLNFGGTTSSRPNSTAQTKTENYSDSLFILKTVAIVISTVVILPMAVIALLFLWKNKTRKNRFINALPLEKKNIPVSFVESSNRLDTKIILMSDPVIFADMDAGHNIPIKA</sequence>
<feature type="signal peptide" evidence="2">
    <location>
        <begin position="1"/>
        <end position="19"/>
    </location>
</feature>